<proteinExistence type="predicted"/>
<dbReference type="InterPro" id="IPR005561">
    <property type="entry name" value="ANTAR"/>
</dbReference>
<keyword evidence="5" id="KW-1185">Reference proteome</keyword>
<feature type="domain" description="Response regulatory" evidence="2">
    <location>
        <begin position="3"/>
        <end position="117"/>
    </location>
</feature>
<dbReference type="InterPro" id="IPR008327">
    <property type="entry name" value="Sig_transdc_resp-reg_antiterm"/>
</dbReference>
<feature type="modified residue" description="4-aspartylphosphate" evidence="1">
    <location>
        <position position="53"/>
    </location>
</feature>
<name>A0A944D447_DENI1</name>
<protein>
    <submittedName>
        <fullName evidence="4">ANTAR domain-containing protein</fullName>
    </submittedName>
</protein>
<sequence length="191" mass="21082">MLKVLVVDESSERADEICLSLVRAGYLVSAVLPNAMDLPRHVEAMSPDVILIDTESPSRDTLEHLSAINRANPRPVLLFSRERDAQIIRSALRAGVAAYVAETVAPERLGAVVEVALAQFEEHQSLRQERDDAARRLSERVTIERAKGLLMKARGLDEDAAYHALRRLAMERGRKLVDIAHGVVDGASLLM</sequence>
<evidence type="ECO:0000259" key="2">
    <source>
        <dbReference type="PROSITE" id="PS50110"/>
    </source>
</evidence>
<dbReference type="PIRSF" id="PIRSF036382">
    <property type="entry name" value="RR_antiterm"/>
    <property type="match status" value="1"/>
</dbReference>
<comment type="caution">
    <text evidence="4">The sequence shown here is derived from an EMBL/GenBank/DDBJ whole genome shotgun (WGS) entry which is preliminary data.</text>
</comment>
<evidence type="ECO:0000313" key="4">
    <source>
        <dbReference type="EMBL" id="MBT0959594.1"/>
    </source>
</evidence>
<reference evidence="5" key="1">
    <citation type="journal article" date="2022" name="ISME J.">
        <title>Genetic and phylogenetic analysis of dissimilatory iodate-reducing bacteria identifies potential niches across the world's oceans.</title>
        <authorList>
            <person name="Reyes-Umana V."/>
            <person name="Henning Z."/>
            <person name="Lee K."/>
            <person name="Barnum T.P."/>
            <person name="Coates J.D."/>
        </authorList>
    </citation>
    <scope>NUCLEOTIDE SEQUENCE [LARGE SCALE GENOMIC DNA]</scope>
    <source>
        <strain evidence="5">IR12</strain>
    </source>
</reference>
<dbReference type="Pfam" id="PF03861">
    <property type="entry name" value="ANTAR"/>
    <property type="match status" value="1"/>
</dbReference>
<dbReference type="Gene3D" id="1.10.10.10">
    <property type="entry name" value="Winged helix-like DNA-binding domain superfamily/Winged helix DNA-binding domain"/>
    <property type="match status" value="1"/>
</dbReference>
<dbReference type="InterPro" id="IPR036388">
    <property type="entry name" value="WH-like_DNA-bd_sf"/>
</dbReference>
<dbReference type="SUPFAM" id="SSF52172">
    <property type="entry name" value="CheY-like"/>
    <property type="match status" value="1"/>
</dbReference>
<dbReference type="SMART" id="SM01012">
    <property type="entry name" value="ANTAR"/>
    <property type="match status" value="1"/>
</dbReference>
<dbReference type="RefSeq" id="WP_214359358.1">
    <property type="nucleotide sequence ID" value="NZ_JAEKFT010000001.1"/>
</dbReference>
<dbReference type="InterPro" id="IPR011006">
    <property type="entry name" value="CheY-like_superfamily"/>
</dbReference>
<dbReference type="PROSITE" id="PS50921">
    <property type="entry name" value="ANTAR"/>
    <property type="match status" value="1"/>
</dbReference>
<dbReference type="Gene3D" id="3.40.50.2300">
    <property type="match status" value="1"/>
</dbReference>
<organism evidence="4 5">
    <name type="scientific">Denitromonas iodatirespirans</name>
    <dbReference type="NCBI Taxonomy" id="2795389"/>
    <lineage>
        <taxon>Bacteria</taxon>
        <taxon>Pseudomonadati</taxon>
        <taxon>Pseudomonadota</taxon>
        <taxon>Betaproteobacteria</taxon>
        <taxon>Rhodocyclales</taxon>
        <taxon>Zoogloeaceae</taxon>
        <taxon>Denitromonas</taxon>
    </lineage>
</organism>
<evidence type="ECO:0000256" key="1">
    <source>
        <dbReference type="PROSITE-ProRule" id="PRU00169"/>
    </source>
</evidence>
<dbReference type="Pfam" id="PF00072">
    <property type="entry name" value="Response_reg"/>
    <property type="match status" value="1"/>
</dbReference>
<keyword evidence="1" id="KW-0597">Phosphoprotein</keyword>
<dbReference type="EMBL" id="JAEKFT010000001">
    <property type="protein sequence ID" value="MBT0959594.1"/>
    <property type="molecule type" value="Genomic_DNA"/>
</dbReference>
<dbReference type="GO" id="GO:0003723">
    <property type="term" value="F:RNA binding"/>
    <property type="evidence" value="ECO:0007669"/>
    <property type="project" value="InterPro"/>
</dbReference>
<dbReference type="AlphaFoldDB" id="A0A944D447"/>
<evidence type="ECO:0000313" key="5">
    <source>
        <dbReference type="Proteomes" id="UP000694660"/>
    </source>
</evidence>
<gene>
    <name evidence="4" type="ORF">I8J34_00295</name>
</gene>
<dbReference type="GO" id="GO:0000160">
    <property type="term" value="P:phosphorelay signal transduction system"/>
    <property type="evidence" value="ECO:0007669"/>
    <property type="project" value="InterPro"/>
</dbReference>
<dbReference type="SMART" id="SM00448">
    <property type="entry name" value="REC"/>
    <property type="match status" value="1"/>
</dbReference>
<dbReference type="InterPro" id="IPR001789">
    <property type="entry name" value="Sig_transdc_resp-reg_receiver"/>
</dbReference>
<evidence type="ECO:0000259" key="3">
    <source>
        <dbReference type="PROSITE" id="PS50921"/>
    </source>
</evidence>
<accession>A0A944D447</accession>
<dbReference type="Proteomes" id="UP000694660">
    <property type="component" value="Unassembled WGS sequence"/>
</dbReference>
<feature type="domain" description="ANTAR" evidence="3">
    <location>
        <begin position="123"/>
        <end position="184"/>
    </location>
</feature>
<dbReference type="PROSITE" id="PS50110">
    <property type="entry name" value="RESPONSE_REGULATORY"/>
    <property type="match status" value="1"/>
</dbReference>